<evidence type="ECO:0000256" key="2">
    <source>
        <dbReference type="SAM" id="MobiDB-lite"/>
    </source>
</evidence>
<evidence type="ECO:0000313" key="3">
    <source>
        <dbReference type="EMBL" id="MCA2095996.1"/>
    </source>
</evidence>
<accession>A0ABS7YZS1</accession>
<reference evidence="4" key="1">
    <citation type="submission" date="2023-07" db="EMBL/GenBank/DDBJ databases">
        <title>FDA dAtabase for Regulatory Grade micrObial Sequences (FDA-ARGOS): Supporting development and validation of Infectious Disease Dx tests.</title>
        <authorList>
            <person name="Sproer C."/>
            <person name="Gronow S."/>
            <person name="Severitt S."/>
            <person name="Schroder I."/>
            <person name="Tallon L."/>
            <person name="Sadzewicz L."/>
            <person name="Zhao X."/>
            <person name="Boylan J."/>
            <person name="Ott S."/>
            <person name="Bowen H."/>
            <person name="Vavikolanu K."/>
            <person name="Hazen T."/>
            <person name="Aluvathingal J."/>
            <person name="Nadendla S."/>
            <person name="Lowell S."/>
            <person name="Myers T."/>
            <person name="Yan Y."/>
        </authorList>
    </citation>
    <scope>NUCLEOTIDE SEQUENCE [LARGE SCALE GENOMIC DNA]</scope>
    <source>
        <strain evidence="4">FDAARGOS_1538</strain>
    </source>
</reference>
<feature type="region of interest" description="Disordered" evidence="2">
    <location>
        <begin position="375"/>
        <end position="399"/>
    </location>
</feature>
<comment type="caution">
    <text evidence="3">The sequence shown here is derived from an EMBL/GenBank/DDBJ whole genome shotgun (WGS) entry which is preliminary data.</text>
</comment>
<dbReference type="EMBL" id="JAIWIY010000001">
    <property type="protein sequence ID" value="MCA2095996.1"/>
    <property type="molecule type" value="Genomic_DNA"/>
</dbReference>
<keyword evidence="1" id="KW-0175">Coiled coil</keyword>
<sequence>MKKKIIITSLVMTSVLPFIGGMKIAKAEEAKNQSVKAKSDLDQAREKLEAAKENKAKLEKELEQAKNDAEVKQKEADKQAELDKIAQAEENIKSDEQILAKDQEIKELNKKIEELKQREIEVNNELDAAEQTYENAKQAYETEKANPGSTKNLTSEQRVNDLNNQYDIAEEHHGDDQKKKKALEKELENLENELFKAYGQKMGIEEFFKEFESNPANINIRNTPEYLEFKDKSLAEVKDIEDKYNNIEKQIEKKKKEIAENQYRLEKSEASRDEESNAYKKEKLAKEFEDNYTTDEKLAEKELEKAKNLEHAKKQFDEISKDIEGAIKKYEALKSKEADKQKDLEKSSALAKWLNDKAADDKDGFAKANKELLSKIAQGHEDRKNKLIQDKNKNKESNDKLKRELEYKIEAEYGAAKDEYETYRNSLASIKELREFVKAKKNGKAKEIILQSLKEKLAQAQNDLDKKKTKLEAIGKEEQALLNMKNDLGVLTDSQIQDAKAKVQSKKAEIEKIKKNIKDIEESEKLKNLRAINYQIKALDLQIKELQRQINILENARNKNESMRPDYRIGDMGLDNISDDYDIDLSSFSLEKMDKKARLKNSYLRLKGSVNRAKEVVTLAENYAKTGKMDANKRAKLVKLIEKLKVNIGLVEKYLAKLEASL</sequence>
<protein>
    <submittedName>
        <fullName evidence="3">Uncharacterized protein</fullName>
    </submittedName>
</protein>
<feature type="region of interest" description="Disordered" evidence="2">
    <location>
        <begin position="135"/>
        <end position="159"/>
    </location>
</feature>
<evidence type="ECO:0000313" key="4">
    <source>
        <dbReference type="Proteomes" id="UP001198374"/>
    </source>
</evidence>
<dbReference type="Proteomes" id="UP001198374">
    <property type="component" value="Unassembled WGS sequence"/>
</dbReference>
<keyword evidence="4" id="KW-1185">Reference proteome</keyword>
<gene>
    <name evidence="3" type="ORF">LDJ82_03610</name>
</gene>
<proteinExistence type="predicted"/>
<name>A0ABS7YZS1_9FIRM</name>
<feature type="coiled-coil region" evidence="1">
    <location>
        <begin position="443"/>
        <end position="563"/>
    </location>
</feature>
<evidence type="ECO:0000256" key="1">
    <source>
        <dbReference type="SAM" id="Coils"/>
    </source>
</evidence>
<feature type="coiled-coil region" evidence="1">
    <location>
        <begin position="230"/>
        <end position="336"/>
    </location>
</feature>
<feature type="region of interest" description="Disordered" evidence="2">
    <location>
        <begin position="59"/>
        <end position="82"/>
    </location>
</feature>
<organism evidence="3 4">
    <name type="scientific">Anaerococcus degeneri</name>
    <dbReference type="NCBI Taxonomy" id="361500"/>
    <lineage>
        <taxon>Bacteria</taxon>
        <taxon>Bacillati</taxon>
        <taxon>Bacillota</taxon>
        <taxon>Tissierellia</taxon>
        <taxon>Tissierellales</taxon>
        <taxon>Peptoniphilaceae</taxon>
        <taxon>Anaerococcus</taxon>
    </lineage>
</organism>
<dbReference type="RefSeq" id="WP_209773367.1">
    <property type="nucleotide sequence ID" value="NZ_JAGGLO010000004.1"/>
</dbReference>
<feature type="compositionally biased region" description="Polar residues" evidence="2">
    <location>
        <begin position="147"/>
        <end position="159"/>
    </location>
</feature>